<organism evidence="2 3">
    <name type="scientific">Mycobacterium kansasii</name>
    <dbReference type="NCBI Taxonomy" id="1768"/>
    <lineage>
        <taxon>Bacteria</taxon>
        <taxon>Bacillati</taxon>
        <taxon>Actinomycetota</taxon>
        <taxon>Actinomycetes</taxon>
        <taxon>Mycobacteriales</taxon>
        <taxon>Mycobacteriaceae</taxon>
        <taxon>Mycobacterium</taxon>
    </lineage>
</organism>
<feature type="compositionally biased region" description="Basic residues" evidence="1">
    <location>
        <begin position="28"/>
        <end position="37"/>
    </location>
</feature>
<gene>
    <name evidence="2" type="ORF">BZL29_8254</name>
</gene>
<evidence type="ECO:0000313" key="2">
    <source>
        <dbReference type="EMBL" id="OOK64398.1"/>
    </source>
</evidence>
<protein>
    <submittedName>
        <fullName evidence="2">Uncharacterized protein</fullName>
    </submittedName>
</protein>
<comment type="caution">
    <text evidence="2">The sequence shown here is derived from an EMBL/GenBank/DDBJ whole genome shotgun (WGS) entry which is preliminary data.</text>
</comment>
<dbReference type="Proteomes" id="UP000188532">
    <property type="component" value="Unassembled WGS sequence"/>
</dbReference>
<sequence>MTALHVDPAGAGNPGAGTGDRDRPGCRSLRRDRRRAARRSEDYRSTVEQVTGPERETSGLTVAVFEVDAAIFDSDHGADVAGLGVLDHHADLDRMLNRSRRAPPSPGQDVAAISIRHAAILGSRSPDAVAARRGRIAKMPVSERL</sequence>
<name>A0A1V3WCB0_MYCKA</name>
<accession>A0A1V3WCB0</accession>
<feature type="region of interest" description="Disordered" evidence="1">
    <location>
        <begin position="1"/>
        <end position="57"/>
    </location>
</feature>
<evidence type="ECO:0000313" key="3">
    <source>
        <dbReference type="Proteomes" id="UP000188532"/>
    </source>
</evidence>
<reference evidence="2 3" key="1">
    <citation type="submission" date="2017-02" db="EMBL/GenBank/DDBJ databases">
        <title>Complete genome sequences of Mycobacterium kansasii strains isolated from rhesus macaques.</title>
        <authorList>
            <person name="Panda A."/>
            <person name="Nagaraj S."/>
            <person name="Zhao X."/>
            <person name="Tettelin H."/>
            <person name="Detolla L.J."/>
        </authorList>
    </citation>
    <scope>NUCLEOTIDE SEQUENCE [LARGE SCALE GENOMIC DNA]</scope>
    <source>
        <strain evidence="2 3">11-3469</strain>
    </source>
</reference>
<evidence type="ECO:0000256" key="1">
    <source>
        <dbReference type="SAM" id="MobiDB-lite"/>
    </source>
</evidence>
<proteinExistence type="predicted"/>
<dbReference type="EMBL" id="MVBN01000013">
    <property type="protein sequence ID" value="OOK64398.1"/>
    <property type="molecule type" value="Genomic_DNA"/>
</dbReference>
<dbReference type="AlphaFoldDB" id="A0A1V3WCB0"/>